<evidence type="ECO:0000313" key="3">
    <source>
        <dbReference type="Proteomes" id="UP001500751"/>
    </source>
</evidence>
<organism evidence="2 3">
    <name type="scientific">Catenulispora yoronensis</name>
    <dbReference type="NCBI Taxonomy" id="450799"/>
    <lineage>
        <taxon>Bacteria</taxon>
        <taxon>Bacillati</taxon>
        <taxon>Actinomycetota</taxon>
        <taxon>Actinomycetes</taxon>
        <taxon>Catenulisporales</taxon>
        <taxon>Catenulisporaceae</taxon>
        <taxon>Catenulispora</taxon>
    </lineage>
</organism>
<sequence>MPCHRCGARQTDPVKGASPWRRGVRAGEQVLVCPQCQSGRDWTADLAHCAECGSARLVRMLGSTQCKDCGAEDSVRPEQAPADPGTTPDAPATPAGSAAASLSDDVRAALERHFRDRND</sequence>
<accession>A0ABP5GA67</accession>
<evidence type="ECO:0000313" key="2">
    <source>
        <dbReference type="EMBL" id="GAA2042183.1"/>
    </source>
</evidence>
<dbReference type="Proteomes" id="UP001500751">
    <property type="component" value="Unassembled WGS sequence"/>
</dbReference>
<comment type="caution">
    <text evidence="2">The sequence shown here is derived from an EMBL/GenBank/DDBJ whole genome shotgun (WGS) entry which is preliminary data.</text>
</comment>
<reference evidence="3" key="1">
    <citation type="journal article" date="2019" name="Int. J. Syst. Evol. Microbiol.">
        <title>The Global Catalogue of Microorganisms (GCM) 10K type strain sequencing project: providing services to taxonomists for standard genome sequencing and annotation.</title>
        <authorList>
            <consortium name="The Broad Institute Genomics Platform"/>
            <consortium name="The Broad Institute Genome Sequencing Center for Infectious Disease"/>
            <person name="Wu L."/>
            <person name="Ma J."/>
        </authorList>
    </citation>
    <scope>NUCLEOTIDE SEQUENCE [LARGE SCALE GENOMIC DNA]</scope>
    <source>
        <strain evidence="3">JCM 16014</strain>
    </source>
</reference>
<feature type="region of interest" description="Disordered" evidence="1">
    <location>
        <begin position="70"/>
        <end position="119"/>
    </location>
</feature>
<gene>
    <name evidence="2" type="ORF">GCM10009839_51040</name>
</gene>
<keyword evidence="3" id="KW-1185">Reference proteome</keyword>
<feature type="compositionally biased region" description="Basic and acidic residues" evidence="1">
    <location>
        <begin position="104"/>
        <end position="119"/>
    </location>
</feature>
<protein>
    <submittedName>
        <fullName evidence="2">Uncharacterized protein</fullName>
    </submittedName>
</protein>
<name>A0ABP5GA67_9ACTN</name>
<feature type="region of interest" description="Disordered" evidence="1">
    <location>
        <begin position="1"/>
        <end position="21"/>
    </location>
</feature>
<evidence type="ECO:0000256" key="1">
    <source>
        <dbReference type="SAM" id="MobiDB-lite"/>
    </source>
</evidence>
<proteinExistence type="predicted"/>
<feature type="compositionally biased region" description="Low complexity" evidence="1">
    <location>
        <begin position="80"/>
        <end position="101"/>
    </location>
</feature>
<dbReference type="EMBL" id="BAAAQN010000032">
    <property type="protein sequence ID" value="GAA2042183.1"/>
    <property type="molecule type" value="Genomic_DNA"/>
</dbReference>
<dbReference type="RefSeq" id="WP_344668180.1">
    <property type="nucleotide sequence ID" value="NZ_BAAAQN010000032.1"/>
</dbReference>